<comment type="caution">
    <text evidence="3">The sequence shown here is derived from an EMBL/GenBank/DDBJ whole genome shotgun (WGS) entry which is preliminary data.</text>
</comment>
<dbReference type="PROSITE" id="PS50056">
    <property type="entry name" value="TYR_PHOSPHATASE_2"/>
    <property type="match status" value="1"/>
</dbReference>
<dbReference type="SUPFAM" id="SSF52799">
    <property type="entry name" value="(Phosphotyrosine protein) phosphatases II"/>
    <property type="match status" value="1"/>
</dbReference>
<feature type="non-terminal residue" evidence="3">
    <location>
        <position position="268"/>
    </location>
</feature>
<dbReference type="Proteomes" id="UP000035021">
    <property type="component" value="Unassembled WGS sequence"/>
</dbReference>
<accession>A0ABQ0IRU1</accession>
<keyword evidence="4" id="KW-1185">Reference proteome</keyword>
<proteinExistence type="predicted"/>
<gene>
    <name evidence="3" type="ORF">GP2_071_00010</name>
</gene>
<evidence type="ECO:0000313" key="4">
    <source>
        <dbReference type="Proteomes" id="UP000035021"/>
    </source>
</evidence>
<feature type="region of interest" description="Disordered" evidence="1">
    <location>
        <begin position="206"/>
        <end position="253"/>
    </location>
</feature>
<name>A0ABQ0IRU1_9ACTN</name>
<evidence type="ECO:0000313" key="3">
    <source>
        <dbReference type="EMBL" id="GAC86280.1"/>
    </source>
</evidence>
<organism evidence="3 4">
    <name type="scientific">Gordonia paraffinivorans NBRC 108238</name>
    <dbReference type="NCBI Taxonomy" id="1223543"/>
    <lineage>
        <taxon>Bacteria</taxon>
        <taxon>Bacillati</taxon>
        <taxon>Actinomycetota</taxon>
        <taxon>Actinomycetes</taxon>
        <taxon>Mycobacteriales</taxon>
        <taxon>Gordoniaceae</taxon>
        <taxon>Gordonia</taxon>
    </lineage>
</organism>
<dbReference type="RefSeq" id="WP_006902571.1">
    <property type="nucleotide sequence ID" value="NZ_BAOQ01000071.1"/>
</dbReference>
<protein>
    <recommendedName>
        <fullName evidence="2">Tyrosine specific protein phosphatases domain-containing protein</fullName>
    </recommendedName>
</protein>
<dbReference type="Gene3D" id="3.90.190.10">
    <property type="entry name" value="Protein tyrosine phosphatase superfamily"/>
    <property type="match status" value="1"/>
</dbReference>
<evidence type="ECO:0000259" key="2">
    <source>
        <dbReference type="PROSITE" id="PS50056"/>
    </source>
</evidence>
<dbReference type="InterPro" id="IPR026893">
    <property type="entry name" value="Tyr/Ser_Pase_IphP-type"/>
</dbReference>
<dbReference type="InterPro" id="IPR029021">
    <property type="entry name" value="Prot-tyrosine_phosphatase-like"/>
</dbReference>
<reference evidence="3 4" key="1">
    <citation type="submission" date="2013-02" db="EMBL/GenBank/DDBJ databases">
        <title>Whole genome shotgun sequence of Gordonia paraffinivorans NBRC 108238.</title>
        <authorList>
            <person name="Isaki-Nakamura S."/>
            <person name="Hosoyama A."/>
            <person name="Tsuchikane K."/>
            <person name="Ando Y."/>
            <person name="Baba S."/>
            <person name="Ohji S."/>
            <person name="Hamada M."/>
            <person name="Tamura T."/>
            <person name="Yamazoe A."/>
            <person name="Yamazaki S."/>
            <person name="Fujita N."/>
        </authorList>
    </citation>
    <scope>NUCLEOTIDE SEQUENCE [LARGE SCALE GENOMIC DNA]</scope>
    <source>
        <strain evidence="3 4">NBRC 108238</strain>
    </source>
</reference>
<evidence type="ECO:0000256" key="1">
    <source>
        <dbReference type="SAM" id="MobiDB-lite"/>
    </source>
</evidence>
<sequence>MVNARDLGGLPAGAGRTRPGVLLRSDAPYLGDAHPEGLVWPPATVVDLRDPAESARSGYPWPGEVEVVSNPLFSGARLDRAVEKPLIDIYRTVMDTAAPRVVAAIDRYSESGATVVHCAAGKDRTGIVVAVSLRLAGVAPEAIVEDYQRTEDAIEQVYHRMRERRRLPAAVEPDHQIFRTPRPAIELVLDRLESAGGAWEGFEAHGGDRTVWTAGAPASSNPDRRRRPTRPPRNPPLLMKPTASDGGQRRWVSRKVGVCEGRAGAGLG</sequence>
<dbReference type="Pfam" id="PF13350">
    <property type="entry name" value="Y_phosphatase3"/>
    <property type="match status" value="1"/>
</dbReference>
<dbReference type="InterPro" id="IPR000387">
    <property type="entry name" value="Tyr_Pase_dom"/>
</dbReference>
<dbReference type="InterPro" id="IPR016130">
    <property type="entry name" value="Tyr_Pase_AS"/>
</dbReference>
<feature type="domain" description="Tyrosine specific protein phosphatases" evidence="2">
    <location>
        <begin position="84"/>
        <end position="176"/>
    </location>
</feature>
<dbReference type="EMBL" id="BAOQ01000071">
    <property type="protein sequence ID" value="GAC86280.1"/>
    <property type="molecule type" value="Genomic_DNA"/>
</dbReference>
<dbReference type="PROSITE" id="PS00383">
    <property type="entry name" value="TYR_PHOSPHATASE_1"/>
    <property type="match status" value="1"/>
</dbReference>